<evidence type="ECO:0000256" key="5">
    <source>
        <dbReference type="ARBA" id="ARBA00023237"/>
    </source>
</evidence>
<dbReference type="EMBL" id="CAJRAU010000002">
    <property type="protein sequence ID" value="CAG5069051.1"/>
    <property type="molecule type" value="Genomic_DNA"/>
</dbReference>
<proteinExistence type="inferred from homology"/>
<comment type="similarity">
    <text evidence="2">Belongs to the SusD family.</text>
</comment>
<dbReference type="SUPFAM" id="SSF48452">
    <property type="entry name" value="TPR-like"/>
    <property type="match status" value="1"/>
</dbReference>
<dbReference type="Gene3D" id="1.25.40.390">
    <property type="match status" value="1"/>
</dbReference>
<evidence type="ECO:0000256" key="1">
    <source>
        <dbReference type="ARBA" id="ARBA00004442"/>
    </source>
</evidence>
<dbReference type="Pfam" id="PF14322">
    <property type="entry name" value="SusD-like_3"/>
    <property type="match status" value="1"/>
</dbReference>
<gene>
    <name evidence="8" type="ORF">DYBT9623_01785</name>
</gene>
<keyword evidence="9" id="KW-1185">Reference proteome</keyword>
<comment type="caution">
    <text evidence="8">The sequence shown here is derived from an EMBL/GenBank/DDBJ whole genome shotgun (WGS) entry which is preliminary data.</text>
</comment>
<accession>A0ABM8UNG8</accession>
<keyword evidence="4" id="KW-0472">Membrane</keyword>
<evidence type="ECO:0000313" key="9">
    <source>
        <dbReference type="Proteomes" id="UP000679725"/>
    </source>
</evidence>
<feature type="domain" description="RagB/SusD" evidence="6">
    <location>
        <begin position="261"/>
        <end position="507"/>
    </location>
</feature>
<evidence type="ECO:0000259" key="6">
    <source>
        <dbReference type="Pfam" id="PF07980"/>
    </source>
</evidence>
<evidence type="ECO:0000313" key="8">
    <source>
        <dbReference type="EMBL" id="CAG5069051.1"/>
    </source>
</evidence>
<dbReference type="CDD" id="cd08977">
    <property type="entry name" value="SusD"/>
    <property type="match status" value="1"/>
</dbReference>
<dbReference type="InterPro" id="IPR033985">
    <property type="entry name" value="SusD-like_N"/>
</dbReference>
<organism evidence="8 9">
    <name type="scientific">Dyadobacter linearis</name>
    <dbReference type="NCBI Taxonomy" id="2823330"/>
    <lineage>
        <taxon>Bacteria</taxon>
        <taxon>Pseudomonadati</taxon>
        <taxon>Bacteroidota</taxon>
        <taxon>Cytophagia</taxon>
        <taxon>Cytophagales</taxon>
        <taxon>Spirosomataceae</taxon>
        <taxon>Dyadobacter</taxon>
    </lineage>
</organism>
<reference evidence="8 9" key="1">
    <citation type="submission" date="2021-04" db="EMBL/GenBank/DDBJ databases">
        <authorList>
            <person name="Rodrigo-Torres L."/>
            <person name="Arahal R. D."/>
            <person name="Lucena T."/>
        </authorList>
    </citation>
    <scope>NUCLEOTIDE SEQUENCE [LARGE SCALE GENOMIC DNA]</scope>
    <source>
        <strain evidence="8 9">CECT 9623</strain>
    </source>
</reference>
<feature type="domain" description="SusD-like N-terminal" evidence="7">
    <location>
        <begin position="82"/>
        <end position="221"/>
    </location>
</feature>
<evidence type="ECO:0000259" key="7">
    <source>
        <dbReference type="Pfam" id="PF14322"/>
    </source>
</evidence>
<dbReference type="InterPro" id="IPR012944">
    <property type="entry name" value="SusD_RagB_dom"/>
</dbReference>
<evidence type="ECO:0000256" key="4">
    <source>
        <dbReference type="ARBA" id="ARBA00023136"/>
    </source>
</evidence>
<comment type="subcellular location">
    <subcellularLocation>
        <location evidence="1">Cell outer membrane</location>
    </subcellularLocation>
</comment>
<dbReference type="RefSeq" id="WP_215233145.1">
    <property type="nucleotide sequence ID" value="NZ_CAJRAU010000002.1"/>
</dbReference>
<dbReference type="Pfam" id="PF07980">
    <property type="entry name" value="SusD_RagB"/>
    <property type="match status" value="1"/>
</dbReference>
<evidence type="ECO:0000256" key="2">
    <source>
        <dbReference type="ARBA" id="ARBA00006275"/>
    </source>
</evidence>
<dbReference type="PROSITE" id="PS51257">
    <property type="entry name" value="PROKAR_LIPOPROTEIN"/>
    <property type="match status" value="1"/>
</dbReference>
<dbReference type="InterPro" id="IPR011990">
    <property type="entry name" value="TPR-like_helical_dom_sf"/>
</dbReference>
<name>A0ABM8UNG8_9BACT</name>
<dbReference type="Proteomes" id="UP000679725">
    <property type="component" value="Unassembled WGS sequence"/>
</dbReference>
<sequence length="507" mass="56913">MKKLTFTIALLAVLAGGCNDKLNLEPIGSVSQDGFYTTADDANAAVVACYNAILAYHTGGSTSNTTGMDMWGDIQSSDAEPHPDGVAWNQIYQYTLQPNNGELSNQWFQIYEGIYRSNQAMEKIPGIEMDEALKGRLIKEAYFLRGWWMLRLAKMYGDAPLVTKTLGIDDLLIPKSTQQELFDQAEKDLLEASTLPDTYDDANLGRATSYAAKTVLAELYLWEKKWAQAKPLLETVINSGKFELLNSYSALFDGSVENHSESIFEIQYKANTGKNLGNFSTTYSAPNGEGYVPGGGWGWIRPTQDLVNEYEKTPKEDPRLNYSIFRKGDNFEGQIFKDVVNGTGFALKKWVISGKTGAEIEQNYPWHTSANFALYRYAEVLLMYAEVLNETGSPAAAVPYINQVRARPSVNMPALATSLNKAQVFEAIRHERRVEFTFEGKIAFDLRRWGIAGSFLRSKDRWQNDTKINPQWGGNFFKYVDGKHDFFPIPQSEIDKSGGTLVQHPKW</sequence>
<keyword evidence="3" id="KW-0732">Signal</keyword>
<protein>
    <submittedName>
        <fullName evidence="8">SusD-like protein P38</fullName>
    </submittedName>
</protein>
<evidence type="ECO:0000256" key="3">
    <source>
        <dbReference type="ARBA" id="ARBA00022729"/>
    </source>
</evidence>
<keyword evidence="5" id="KW-0998">Cell outer membrane</keyword>